<gene>
    <name evidence="2" type="ORF">UO65_6006</name>
</gene>
<proteinExistence type="predicted"/>
<dbReference type="AlphaFoldDB" id="W7ID35"/>
<sequence>MELRVRNERPVLVGTDGTGNREVDPDTLPLGGELAGALREWAKVAAAVDRGDADAAADLVSRRGAQLAARVADALGRPVEYADPVTGEVVVVEPSPPPTAAERPAEPTPWSTGLTVAAFVLVVTVIAVVSLASTLHETNPLLALVSNVVISAGLLPSIWLARRVAVWRWVAAGVAGGIVLSWLALPFILFG</sequence>
<evidence type="ECO:0000313" key="3">
    <source>
        <dbReference type="Proteomes" id="UP000019277"/>
    </source>
</evidence>
<feature type="transmembrane region" description="Helical" evidence="1">
    <location>
        <begin position="169"/>
        <end position="190"/>
    </location>
</feature>
<comment type="caution">
    <text evidence="2">The sequence shown here is derived from an EMBL/GenBank/DDBJ whole genome shotgun (WGS) entry which is preliminary data.</text>
</comment>
<evidence type="ECO:0000256" key="1">
    <source>
        <dbReference type="SAM" id="Phobius"/>
    </source>
</evidence>
<reference evidence="2 3" key="1">
    <citation type="journal article" date="2014" name="Genome Announc.">
        <title>Draft Genome Sequence of the Antitrypanosomally Active Sponge-Associated Bacterium Actinokineospora sp. Strain EG49.</title>
        <authorList>
            <person name="Harjes J."/>
            <person name="Ryu T."/>
            <person name="Abdelmohsen U.R."/>
            <person name="Moitinho-Silva L."/>
            <person name="Horn H."/>
            <person name="Ravasi T."/>
            <person name="Hentschel U."/>
        </authorList>
    </citation>
    <scope>NUCLEOTIDE SEQUENCE [LARGE SCALE GENOMIC DNA]</scope>
    <source>
        <strain evidence="2 3">EG49</strain>
    </source>
</reference>
<name>W7ID35_9PSEU</name>
<dbReference type="EMBL" id="AYXG01000230">
    <property type="protein sequence ID" value="EWC58755.1"/>
    <property type="molecule type" value="Genomic_DNA"/>
</dbReference>
<dbReference type="Proteomes" id="UP000019277">
    <property type="component" value="Unassembled WGS sequence"/>
</dbReference>
<feature type="transmembrane region" description="Helical" evidence="1">
    <location>
        <begin position="113"/>
        <end position="135"/>
    </location>
</feature>
<accession>W7ID35</accession>
<feature type="transmembrane region" description="Helical" evidence="1">
    <location>
        <begin position="141"/>
        <end position="162"/>
    </location>
</feature>
<dbReference type="OrthoDB" id="3573230at2"/>
<protein>
    <recommendedName>
        <fullName evidence="4">DUF2537 domain-containing protein</fullName>
    </recommendedName>
</protein>
<organism evidence="2 3">
    <name type="scientific">Actinokineospora spheciospongiae</name>
    <dbReference type="NCBI Taxonomy" id="909613"/>
    <lineage>
        <taxon>Bacteria</taxon>
        <taxon>Bacillati</taxon>
        <taxon>Actinomycetota</taxon>
        <taxon>Actinomycetes</taxon>
        <taxon>Pseudonocardiales</taxon>
        <taxon>Pseudonocardiaceae</taxon>
        <taxon>Actinokineospora</taxon>
    </lineage>
</organism>
<keyword evidence="1" id="KW-1133">Transmembrane helix</keyword>
<dbReference type="InterPro" id="IPR024244">
    <property type="entry name" value="DUF2537"/>
</dbReference>
<evidence type="ECO:0000313" key="2">
    <source>
        <dbReference type="EMBL" id="EWC58755.1"/>
    </source>
</evidence>
<dbReference type="STRING" id="909613.UO65_6006"/>
<keyword evidence="3" id="KW-1185">Reference proteome</keyword>
<dbReference type="Pfam" id="PF10801">
    <property type="entry name" value="DUF2537"/>
    <property type="match status" value="1"/>
</dbReference>
<dbReference type="eggNOG" id="ENOG5033P34">
    <property type="taxonomic scope" value="Bacteria"/>
</dbReference>
<keyword evidence="1" id="KW-0812">Transmembrane</keyword>
<keyword evidence="1" id="KW-0472">Membrane</keyword>
<evidence type="ECO:0008006" key="4">
    <source>
        <dbReference type="Google" id="ProtNLM"/>
    </source>
</evidence>